<evidence type="ECO:0000256" key="1">
    <source>
        <dbReference type="SAM" id="MobiDB-lite"/>
    </source>
</evidence>
<organism evidence="2 3">
    <name type="scientific">Necator americanus</name>
    <name type="common">Human hookworm</name>
    <dbReference type="NCBI Taxonomy" id="51031"/>
    <lineage>
        <taxon>Eukaryota</taxon>
        <taxon>Metazoa</taxon>
        <taxon>Ecdysozoa</taxon>
        <taxon>Nematoda</taxon>
        <taxon>Chromadorea</taxon>
        <taxon>Rhabditida</taxon>
        <taxon>Rhabditina</taxon>
        <taxon>Rhabditomorpha</taxon>
        <taxon>Strongyloidea</taxon>
        <taxon>Ancylostomatidae</taxon>
        <taxon>Bunostominae</taxon>
        <taxon>Necator</taxon>
    </lineage>
</organism>
<dbReference type="Proteomes" id="UP001303046">
    <property type="component" value="Unassembled WGS sequence"/>
</dbReference>
<name>A0ABR1BY41_NECAM</name>
<feature type="region of interest" description="Disordered" evidence="1">
    <location>
        <begin position="121"/>
        <end position="145"/>
    </location>
</feature>
<feature type="compositionally biased region" description="Basic residues" evidence="1">
    <location>
        <begin position="135"/>
        <end position="145"/>
    </location>
</feature>
<reference evidence="2 3" key="1">
    <citation type="submission" date="2023-08" db="EMBL/GenBank/DDBJ databases">
        <title>A Necator americanus chromosomal reference genome.</title>
        <authorList>
            <person name="Ilik V."/>
            <person name="Petrzelkova K.J."/>
            <person name="Pardy F."/>
            <person name="Fuh T."/>
            <person name="Niatou-Singa F.S."/>
            <person name="Gouil Q."/>
            <person name="Baker L."/>
            <person name="Ritchie M.E."/>
            <person name="Jex A.R."/>
            <person name="Gazzola D."/>
            <person name="Li H."/>
            <person name="Toshio Fujiwara R."/>
            <person name="Zhan B."/>
            <person name="Aroian R.V."/>
            <person name="Pafco B."/>
            <person name="Schwarz E.M."/>
        </authorList>
    </citation>
    <scope>NUCLEOTIDE SEQUENCE [LARGE SCALE GENOMIC DNA]</scope>
    <source>
        <strain evidence="2 3">Aroian</strain>
        <tissue evidence="2">Whole animal</tissue>
    </source>
</reference>
<gene>
    <name evidence="2" type="primary">Necator_chrI.g3036</name>
    <name evidence="2" type="ORF">RB195_006907</name>
</gene>
<accession>A0ABR1BY41</accession>
<evidence type="ECO:0000313" key="2">
    <source>
        <dbReference type="EMBL" id="KAK6730125.1"/>
    </source>
</evidence>
<protein>
    <submittedName>
        <fullName evidence="2">Uncharacterized protein</fullName>
    </submittedName>
</protein>
<keyword evidence="3" id="KW-1185">Reference proteome</keyword>
<dbReference type="EMBL" id="JAVFWL010000001">
    <property type="protein sequence ID" value="KAK6730125.1"/>
    <property type="molecule type" value="Genomic_DNA"/>
</dbReference>
<evidence type="ECO:0000313" key="3">
    <source>
        <dbReference type="Proteomes" id="UP001303046"/>
    </source>
</evidence>
<comment type="caution">
    <text evidence="2">The sequence shown here is derived from an EMBL/GenBank/DDBJ whole genome shotgun (WGS) entry which is preliminary data.</text>
</comment>
<sequence>MKLKAEELRLKEQLYSRDITERIGQISLHGVFNRNSPMVQGLQGSGLGNSTLFPYPEHQVRSGCPKRHEGMRCRGGCKLRHVLVAFVRLQRAVRGSAACRLWRRSSVCRAACTIAFHASRNSRGKPSVDVDSKKFPSKLRNSHWW</sequence>
<proteinExistence type="predicted"/>